<reference evidence="1 2" key="1">
    <citation type="submission" date="2018-06" db="EMBL/GenBank/DDBJ databases">
        <authorList>
            <consortium name="Pathogen Informatics"/>
            <person name="Doyle S."/>
        </authorList>
    </citation>
    <scope>NUCLEOTIDE SEQUENCE [LARGE SCALE GENOMIC DNA]</scope>
    <source>
        <strain evidence="1 2">NCTC11343</strain>
    </source>
</reference>
<organism evidence="1 2">
    <name type="scientific">Sphingobacterium multivorum</name>
    <dbReference type="NCBI Taxonomy" id="28454"/>
    <lineage>
        <taxon>Bacteria</taxon>
        <taxon>Pseudomonadati</taxon>
        <taxon>Bacteroidota</taxon>
        <taxon>Sphingobacteriia</taxon>
        <taxon>Sphingobacteriales</taxon>
        <taxon>Sphingobacteriaceae</taxon>
        <taxon>Sphingobacterium</taxon>
    </lineage>
</organism>
<dbReference type="EMBL" id="UAUU01000009">
    <property type="protein sequence ID" value="SPZ87333.1"/>
    <property type="molecule type" value="Genomic_DNA"/>
</dbReference>
<sequence length="154" mass="16770">MKLTVLFSCLAMISLSACNQTSKDSQHTTADSTAHETVAVDTAHTSQNSLDWAGTYEATIPCADCEGIKTNITLKNDNTFAIVSEYINKNTKVEDSGKVMWHDNGSVVHLTGKETNMKLKVGVKKLIGLDQEGHAIEGPNAHLYVYNKVEGEKL</sequence>
<name>A0A2X2J6N5_SPHMU</name>
<proteinExistence type="predicted"/>
<evidence type="ECO:0000313" key="2">
    <source>
        <dbReference type="Proteomes" id="UP000251241"/>
    </source>
</evidence>
<dbReference type="InterPro" id="IPR007298">
    <property type="entry name" value="Cu-R_lipoprotein_NlpE"/>
</dbReference>
<protein>
    <submittedName>
        <fullName evidence="1">Lipoprotein involved with copper homeostasis and adhesion</fullName>
    </submittedName>
</protein>
<dbReference type="Gene3D" id="2.40.128.640">
    <property type="match status" value="1"/>
</dbReference>
<keyword evidence="1" id="KW-0449">Lipoprotein</keyword>
<accession>A0A2X2J6N5</accession>
<dbReference type="PROSITE" id="PS51257">
    <property type="entry name" value="PROKAR_LIPOPROTEIN"/>
    <property type="match status" value="1"/>
</dbReference>
<dbReference type="Pfam" id="PF04170">
    <property type="entry name" value="NlpE"/>
    <property type="match status" value="1"/>
</dbReference>
<dbReference type="Proteomes" id="UP000251241">
    <property type="component" value="Unassembled WGS sequence"/>
</dbReference>
<evidence type="ECO:0000313" key="1">
    <source>
        <dbReference type="EMBL" id="SPZ87333.1"/>
    </source>
</evidence>
<dbReference type="RefSeq" id="WP_146753072.1">
    <property type="nucleotide sequence ID" value="NZ_CP069793.1"/>
</dbReference>
<dbReference type="GeneID" id="97182780"/>
<dbReference type="AlphaFoldDB" id="A0A2X2J6N5"/>
<gene>
    <name evidence="1" type="ORF">NCTC11343_02852</name>
</gene>